<name>A0ABC8V0M8_9AQUA</name>
<proteinExistence type="predicted"/>
<dbReference type="FunFam" id="3.10.20.90:FF:000187">
    <property type="entry name" value="Tubulin-folding cofactor E"/>
    <property type="match status" value="1"/>
</dbReference>
<dbReference type="Proteomes" id="UP001642360">
    <property type="component" value="Unassembled WGS sequence"/>
</dbReference>
<dbReference type="AlphaFoldDB" id="A0ABC8V0M8"/>
<keyword evidence="2" id="KW-1185">Reference proteome</keyword>
<dbReference type="Gene3D" id="3.10.20.90">
    <property type="entry name" value="Phosphatidylinositol 3-kinase Catalytic Subunit, Chain A, domain 1"/>
    <property type="match status" value="1"/>
</dbReference>
<dbReference type="InterPro" id="IPR044079">
    <property type="entry name" value="Ubl_TBCE"/>
</dbReference>
<protein>
    <recommendedName>
        <fullName evidence="3">Ubiquitin-like domain-containing protein</fullName>
    </recommendedName>
</protein>
<dbReference type="SUPFAM" id="SSF54236">
    <property type="entry name" value="Ubiquitin-like"/>
    <property type="match status" value="1"/>
</dbReference>
<evidence type="ECO:0000313" key="2">
    <source>
        <dbReference type="Proteomes" id="UP001642360"/>
    </source>
</evidence>
<sequence>MPRFVLIARLAKVEILNGSEVTARERKESEIRYVRLVMSKLHEFPEEVKKLHPRFAELKEFHGIEDGRPLIGVAGPQKMASGLISITLQCVGASIVEKPPLTKKLPATTTVGKLKNLCRTFFKLKSIKPILFLQEEGSPLPTLLADDMASFIDLGVGNESTILVDEES</sequence>
<reference evidence="1 2" key="1">
    <citation type="submission" date="2024-02" db="EMBL/GenBank/DDBJ databases">
        <authorList>
            <person name="Vignale AGUSTIN F."/>
            <person name="Sosa J E."/>
            <person name="Modenutti C."/>
        </authorList>
    </citation>
    <scope>NUCLEOTIDE SEQUENCE [LARGE SCALE GENOMIC DNA]</scope>
</reference>
<accession>A0ABC8V0M8</accession>
<evidence type="ECO:0000313" key="1">
    <source>
        <dbReference type="EMBL" id="CAK9186883.1"/>
    </source>
</evidence>
<evidence type="ECO:0008006" key="3">
    <source>
        <dbReference type="Google" id="ProtNLM"/>
    </source>
</evidence>
<organism evidence="1 2">
    <name type="scientific">Ilex paraguariensis</name>
    <name type="common">yerba mate</name>
    <dbReference type="NCBI Taxonomy" id="185542"/>
    <lineage>
        <taxon>Eukaryota</taxon>
        <taxon>Viridiplantae</taxon>
        <taxon>Streptophyta</taxon>
        <taxon>Embryophyta</taxon>
        <taxon>Tracheophyta</taxon>
        <taxon>Spermatophyta</taxon>
        <taxon>Magnoliopsida</taxon>
        <taxon>eudicotyledons</taxon>
        <taxon>Gunneridae</taxon>
        <taxon>Pentapetalae</taxon>
        <taxon>asterids</taxon>
        <taxon>campanulids</taxon>
        <taxon>Aquifoliales</taxon>
        <taxon>Aquifoliaceae</taxon>
        <taxon>Ilex</taxon>
    </lineage>
</organism>
<dbReference type="InterPro" id="IPR029071">
    <property type="entry name" value="Ubiquitin-like_domsf"/>
</dbReference>
<dbReference type="CDD" id="cd17044">
    <property type="entry name" value="Ubl_TBCE"/>
    <property type="match status" value="1"/>
</dbReference>
<dbReference type="EMBL" id="CAUOFW020009724">
    <property type="protein sequence ID" value="CAK9186883.1"/>
    <property type="molecule type" value="Genomic_DNA"/>
</dbReference>
<comment type="caution">
    <text evidence="1">The sequence shown here is derived from an EMBL/GenBank/DDBJ whole genome shotgun (WGS) entry which is preliminary data.</text>
</comment>
<gene>
    <name evidence="1" type="ORF">ILEXP_LOCUS57385</name>
</gene>